<feature type="domain" description="FAD-binding FR-type" evidence="11">
    <location>
        <begin position="321"/>
        <end position="424"/>
    </location>
</feature>
<dbReference type="Pfam" id="PF00111">
    <property type="entry name" value="Fer2"/>
    <property type="match status" value="1"/>
</dbReference>
<dbReference type="InterPro" id="IPR005804">
    <property type="entry name" value="FA_desaturase_dom"/>
</dbReference>
<organism evidence="12 13">
    <name type="scientific">Thalassotalea psychrophila</name>
    <dbReference type="NCBI Taxonomy" id="3065647"/>
    <lineage>
        <taxon>Bacteria</taxon>
        <taxon>Pseudomonadati</taxon>
        <taxon>Pseudomonadota</taxon>
        <taxon>Gammaproteobacteria</taxon>
        <taxon>Alteromonadales</taxon>
        <taxon>Colwelliaceae</taxon>
        <taxon>Thalassotalea</taxon>
    </lineage>
</organism>
<dbReference type="Pfam" id="PF00970">
    <property type="entry name" value="FAD_binding_6"/>
    <property type="match status" value="1"/>
</dbReference>
<reference evidence="13" key="1">
    <citation type="submission" date="2023-09" db="EMBL/GenBank/DDBJ databases">
        <authorList>
            <person name="Li S."/>
            <person name="Li X."/>
            <person name="Zhang C."/>
            <person name="Zhao Z."/>
        </authorList>
    </citation>
    <scope>NUCLEOTIDE SEQUENCE [LARGE SCALE GENOMIC DNA]</scope>
    <source>
        <strain evidence="13">SQ149</strain>
    </source>
</reference>
<keyword evidence="9" id="KW-0812">Transmembrane</keyword>
<feature type="transmembrane region" description="Helical" evidence="9">
    <location>
        <begin position="426"/>
        <end position="446"/>
    </location>
</feature>
<dbReference type="RefSeq" id="WP_348392976.1">
    <property type="nucleotide sequence ID" value="NZ_CP134145.1"/>
</dbReference>
<dbReference type="Gene3D" id="2.40.30.10">
    <property type="entry name" value="Translation factors"/>
    <property type="match status" value="1"/>
</dbReference>
<dbReference type="PROSITE" id="PS51085">
    <property type="entry name" value="2FE2S_FER_2"/>
    <property type="match status" value="1"/>
</dbReference>
<comment type="cofactor">
    <cofactor evidence="8">
        <name>[2Fe-2S] cluster</name>
        <dbReference type="ChEBI" id="CHEBI:190135"/>
    </cofactor>
</comment>
<feature type="transmembrane region" description="Helical" evidence="9">
    <location>
        <begin position="204"/>
        <end position="222"/>
    </location>
</feature>
<feature type="domain" description="2Fe-2S ferredoxin-type" evidence="10">
    <location>
        <begin position="552"/>
        <end position="639"/>
    </location>
</feature>
<dbReference type="GO" id="GO:0016491">
    <property type="term" value="F:oxidoreductase activity"/>
    <property type="evidence" value="ECO:0007669"/>
    <property type="project" value="UniProtKB-KW"/>
</dbReference>
<evidence type="ECO:0000256" key="6">
    <source>
        <dbReference type="ARBA" id="ARBA00023014"/>
    </source>
</evidence>
<dbReference type="InterPro" id="IPR017927">
    <property type="entry name" value="FAD-bd_FR_type"/>
</dbReference>
<keyword evidence="2" id="KW-0001">2Fe-2S</keyword>
<dbReference type="Pfam" id="PF00487">
    <property type="entry name" value="FA_desaturase"/>
    <property type="match status" value="1"/>
</dbReference>
<dbReference type="CDD" id="cd06185">
    <property type="entry name" value="PDR_like"/>
    <property type="match status" value="1"/>
</dbReference>
<dbReference type="Pfam" id="PF00175">
    <property type="entry name" value="NAD_binding_1"/>
    <property type="match status" value="1"/>
</dbReference>
<dbReference type="PANTHER" id="PTHR47354">
    <property type="entry name" value="NADH OXIDOREDUCTASE HCR"/>
    <property type="match status" value="1"/>
</dbReference>
<keyword evidence="1" id="KW-0285">Flavoprotein</keyword>
<gene>
    <name evidence="12" type="ORF">RGQ13_07705</name>
</gene>
<dbReference type="Gene3D" id="3.40.50.80">
    <property type="entry name" value="Nucleotide-binding domain of ferredoxin-NADP reductase (FNR) module"/>
    <property type="match status" value="1"/>
</dbReference>
<keyword evidence="9" id="KW-0472">Membrane</keyword>
<evidence type="ECO:0000313" key="12">
    <source>
        <dbReference type="EMBL" id="WNC73866.1"/>
    </source>
</evidence>
<protein>
    <submittedName>
        <fullName evidence="12">Fatty acid desaturase</fullName>
        <ecNumber evidence="12">1.14.19.-</ecNumber>
    </submittedName>
</protein>
<sequence length="639" mass="73336">MNTNTIKGQMPTTAIEDLKELASRAEFKKLLYVPSLNWVLIISCLLSLMAWLYLSNEWLAGNLSAWWLTLLSTYTFFIFILTVHEASHLVLSRNRWVNDILGTLLTVIPYPQLPIVQFRHQHLTHHRDTCGVEDPDDYLYQGAWLTRMLKVFTHDFYWCYWSFSNRDSASRSTTVINLFSMTIYISVLVLGFTSAYWYEFLMLYVIPQRIGFFVAILMFAYVQHPPEKCSVKEQSPFMTTAIMRGFDSPFAKVYFGQNRHLIHHLYPNMPIYRNWQAWQLGKDIFERQNLANIGIDAEKFTQLNAQNQEQHKQAKHNQEQQSHLYVTIANIEQVAQGINCYTFEPSENGQNLPEFEPGAHIDVEVKDGLVRQYSLCNDYQQNDCYQIAVQCEENGRGGSKLLHEMFKVGQVVKISKPRNLFALKPASNVLLFAGGIGITPMLAMAWKLHHQGTPFELHYCFANTDKWAFKQQWSTMPFANNINVYIDEDNNSAALNAEQLLSSDASANVYVCGPEGFMNYIENSAKKVGLAKEQFNKESFSGAEQGDVNSNKEFTLKVTGHKQEFLVPKDKSIIQVLKENNIFVPMSCENGVCGTCKCKVKSGEVEHKDLVLNEREHFEKKLFTPCVTRAKTDVLEISL</sequence>
<dbReference type="EMBL" id="CP134145">
    <property type="protein sequence ID" value="WNC73866.1"/>
    <property type="molecule type" value="Genomic_DNA"/>
</dbReference>
<proteinExistence type="predicted"/>
<evidence type="ECO:0000256" key="9">
    <source>
        <dbReference type="SAM" id="Phobius"/>
    </source>
</evidence>
<evidence type="ECO:0000259" key="10">
    <source>
        <dbReference type="PROSITE" id="PS51085"/>
    </source>
</evidence>
<dbReference type="CDD" id="cd00207">
    <property type="entry name" value="fer2"/>
    <property type="match status" value="1"/>
</dbReference>
<dbReference type="EC" id="1.14.19.-" evidence="12"/>
<evidence type="ECO:0000256" key="2">
    <source>
        <dbReference type="ARBA" id="ARBA00022714"/>
    </source>
</evidence>
<evidence type="ECO:0000259" key="11">
    <source>
        <dbReference type="PROSITE" id="PS51384"/>
    </source>
</evidence>
<feature type="transmembrane region" description="Helical" evidence="9">
    <location>
        <begin position="175"/>
        <end position="198"/>
    </location>
</feature>
<feature type="transmembrane region" description="Helical" evidence="9">
    <location>
        <begin position="30"/>
        <end position="53"/>
    </location>
</feature>
<evidence type="ECO:0000256" key="8">
    <source>
        <dbReference type="ARBA" id="ARBA00034078"/>
    </source>
</evidence>
<keyword evidence="5" id="KW-0408">Iron</keyword>
<dbReference type="SUPFAM" id="SSF52343">
    <property type="entry name" value="Ferredoxin reductase-like, C-terminal NADP-linked domain"/>
    <property type="match status" value="1"/>
</dbReference>
<dbReference type="InterPro" id="IPR036010">
    <property type="entry name" value="2Fe-2S_ferredoxin-like_sf"/>
</dbReference>
<evidence type="ECO:0000256" key="1">
    <source>
        <dbReference type="ARBA" id="ARBA00022630"/>
    </source>
</evidence>
<evidence type="ECO:0000256" key="3">
    <source>
        <dbReference type="ARBA" id="ARBA00022723"/>
    </source>
</evidence>
<evidence type="ECO:0000256" key="4">
    <source>
        <dbReference type="ARBA" id="ARBA00023002"/>
    </source>
</evidence>
<dbReference type="InterPro" id="IPR039261">
    <property type="entry name" value="FNR_nucleotide-bd"/>
</dbReference>
<keyword evidence="6" id="KW-0411">Iron-sulfur</keyword>
<dbReference type="SUPFAM" id="SSF63380">
    <property type="entry name" value="Riboflavin synthase domain-like"/>
    <property type="match status" value="1"/>
</dbReference>
<evidence type="ECO:0000256" key="5">
    <source>
        <dbReference type="ARBA" id="ARBA00023004"/>
    </source>
</evidence>
<dbReference type="SUPFAM" id="SSF54292">
    <property type="entry name" value="2Fe-2S ferredoxin-like"/>
    <property type="match status" value="1"/>
</dbReference>
<dbReference type="PROSITE" id="PS00197">
    <property type="entry name" value="2FE2S_FER_1"/>
    <property type="match status" value="1"/>
</dbReference>
<dbReference type="Gene3D" id="3.10.20.30">
    <property type="match status" value="1"/>
</dbReference>
<dbReference type="InterPro" id="IPR050415">
    <property type="entry name" value="MRET"/>
</dbReference>
<dbReference type="InterPro" id="IPR008333">
    <property type="entry name" value="Cbr1-like_FAD-bd_dom"/>
</dbReference>
<keyword evidence="13" id="KW-1185">Reference proteome</keyword>
<dbReference type="PROSITE" id="PS51384">
    <property type="entry name" value="FAD_FR"/>
    <property type="match status" value="1"/>
</dbReference>
<dbReference type="InterPro" id="IPR017938">
    <property type="entry name" value="Riboflavin_synthase-like_b-brl"/>
</dbReference>
<dbReference type="PRINTS" id="PR00409">
    <property type="entry name" value="PHDIOXRDTASE"/>
</dbReference>
<dbReference type="InterPro" id="IPR001433">
    <property type="entry name" value="OxRdtase_FAD/NAD-bd"/>
</dbReference>
<feature type="transmembrane region" description="Helical" evidence="9">
    <location>
        <begin position="65"/>
        <end position="83"/>
    </location>
</feature>
<keyword evidence="3" id="KW-0479">Metal-binding</keyword>
<name>A0ABY9TZ43_9GAMM</name>
<evidence type="ECO:0000256" key="7">
    <source>
        <dbReference type="ARBA" id="ARBA00023075"/>
    </source>
</evidence>
<keyword evidence="7" id="KW-0830">Ubiquinone</keyword>
<keyword evidence="4 12" id="KW-0560">Oxidoreductase</keyword>
<dbReference type="Proteomes" id="UP001258994">
    <property type="component" value="Chromosome"/>
</dbReference>
<dbReference type="InterPro" id="IPR012675">
    <property type="entry name" value="Beta-grasp_dom_sf"/>
</dbReference>
<dbReference type="InterPro" id="IPR001041">
    <property type="entry name" value="2Fe-2S_ferredoxin-type"/>
</dbReference>
<dbReference type="InterPro" id="IPR006058">
    <property type="entry name" value="2Fe2S_fd_BS"/>
</dbReference>
<dbReference type="PANTHER" id="PTHR47354:SF1">
    <property type="entry name" value="CARNITINE MONOOXYGENASE REDUCTASE SUBUNIT"/>
    <property type="match status" value="1"/>
</dbReference>
<evidence type="ECO:0000313" key="13">
    <source>
        <dbReference type="Proteomes" id="UP001258994"/>
    </source>
</evidence>
<accession>A0ABY9TZ43</accession>
<keyword evidence="9" id="KW-1133">Transmembrane helix</keyword>